<accession>A0A0F9VWK0</accession>
<dbReference type="AlphaFoldDB" id="A0A0F9VWK0"/>
<gene>
    <name evidence="2" type="ORF">LCGC14_0355630</name>
</gene>
<organism evidence="2">
    <name type="scientific">marine sediment metagenome</name>
    <dbReference type="NCBI Taxonomy" id="412755"/>
    <lineage>
        <taxon>unclassified sequences</taxon>
        <taxon>metagenomes</taxon>
        <taxon>ecological metagenomes</taxon>
    </lineage>
</organism>
<reference evidence="2" key="1">
    <citation type="journal article" date="2015" name="Nature">
        <title>Complex archaea that bridge the gap between prokaryotes and eukaryotes.</title>
        <authorList>
            <person name="Spang A."/>
            <person name="Saw J.H."/>
            <person name="Jorgensen S.L."/>
            <person name="Zaremba-Niedzwiedzka K."/>
            <person name="Martijn J."/>
            <person name="Lind A.E."/>
            <person name="van Eijk R."/>
            <person name="Schleper C."/>
            <person name="Guy L."/>
            <person name="Ettema T.J."/>
        </authorList>
    </citation>
    <scope>NUCLEOTIDE SEQUENCE</scope>
</reference>
<name>A0A0F9VWK0_9ZZZZ</name>
<comment type="caution">
    <text evidence="2">The sequence shown here is derived from an EMBL/GenBank/DDBJ whole genome shotgun (WGS) entry which is preliminary data.</text>
</comment>
<dbReference type="Gene3D" id="3.30.420.240">
    <property type="match status" value="1"/>
</dbReference>
<dbReference type="EMBL" id="LAZR01000272">
    <property type="protein sequence ID" value="KKN77826.1"/>
    <property type="molecule type" value="Genomic_DNA"/>
</dbReference>
<evidence type="ECO:0000313" key="2">
    <source>
        <dbReference type="EMBL" id="KKN77826.1"/>
    </source>
</evidence>
<evidence type="ECO:0000256" key="1">
    <source>
        <dbReference type="SAM" id="MobiDB-lite"/>
    </source>
</evidence>
<protein>
    <recommendedName>
        <fullName evidence="3">Terminase</fullName>
    </recommendedName>
</protein>
<sequence length="642" mass="73868">MINNLDQLKPELPTPFPKEVEVWTCPKTGWKVPKGEMANLAYREKILRAAEKDEGFQADIMAACKESLLLWVNAFSWTFHQMDVKDGQRIISTDADVPFITWEVQDRAFTELIRCLGECSNEEFLKAIDILFDKSRDMGASWVCINFIHWLWLYRENAQMLELSRTEDYVDKPGNMKALFQRHDYINIWLPAWMTPPDCGYNQKYRTKMHMKNALNGACIDGESTTQHAASGDRRIVSLLDEFAKVEKGALMRSATRDASLVRIVNSTGAGPGTEYSKWKKSGMIKVFPLMWWDHPDKGKGRYLKQDPVTKAWKIRSPWYDAECLVRSPKEMAREIDAIDVEAGSMFFTIENIDKHIALFGREPKSRWDINWKKGISDDKIKNILRRKDVTKCMARRRKDGPLRIWTNLVSGRPDQTKDYIFGIDISKGQGASNSVVSIKCKQTKEKIAEWRDANTPPYELVRVAAALALWVGGRRKLPHMKWEMNLCGWDFGEILVKKYCYPYYYRNVRAGDVRDKKSKKFGWHANTNSKALLLANYDRALAHGNYFNHSIWGLEEAKMYINYPSGGIGPACMVEENQSARKTHGDVVIADALTVEDKDARAGKLTAQEGPQTMRSAAYRRKIQKEKHGVGRGKKRFDFRR</sequence>
<feature type="compositionally biased region" description="Basic residues" evidence="1">
    <location>
        <begin position="619"/>
        <end position="642"/>
    </location>
</feature>
<proteinExistence type="predicted"/>
<feature type="region of interest" description="Disordered" evidence="1">
    <location>
        <begin position="604"/>
        <end position="642"/>
    </location>
</feature>
<evidence type="ECO:0008006" key="3">
    <source>
        <dbReference type="Google" id="ProtNLM"/>
    </source>
</evidence>
<dbReference type="InterPro" id="IPR027417">
    <property type="entry name" value="P-loop_NTPase"/>
</dbReference>
<dbReference type="Gene3D" id="3.40.50.300">
    <property type="entry name" value="P-loop containing nucleotide triphosphate hydrolases"/>
    <property type="match status" value="1"/>
</dbReference>